<dbReference type="EMBL" id="CP128399">
    <property type="protein sequence ID" value="WJW66288.1"/>
    <property type="molecule type" value="Genomic_DNA"/>
</dbReference>
<protein>
    <submittedName>
        <fullName evidence="2">Uncharacterized protein</fullName>
    </submittedName>
</protein>
<dbReference type="EMBL" id="JACATZ010000001">
    <property type="protein sequence ID" value="NWJ44396.1"/>
    <property type="molecule type" value="Genomic_DNA"/>
</dbReference>
<dbReference type="AlphaFoldDB" id="A0A8T7M180"/>
<sequence length="154" mass="17288">MPNTLANILQKNEDKIVDKAATSIKVMYSFAFADVPIEDLRERLYHLLGNLVQISQKGQSQPELIAEFASNVLVGSLYEGFDNRSITEEVLQVVDIVINQTIDASMNDPEFAEDKAQNKKLLAQVIREAKDIVNGRNRDQNARKASKRGEEPTQ</sequence>
<evidence type="ECO:0000313" key="2">
    <source>
        <dbReference type="EMBL" id="NWJ44396.1"/>
    </source>
</evidence>
<evidence type="ECO:0000313" key="4">
    <source>
        <dbReference type="Proteomes" id="UP000521676"/>
    </source>
</evidence>
<dbReference type="Proteomes" id="UP000521676">
    <property type="component" value="Unassembled WGS sequence"/>
</dbReference>
<accession>A0A8T7M180</accession>
<name>A0A8T7M180_9CHLR</name>
<reference evidence="2 4" key="1">
    <citation type="submission" date="2020-06" db="EMBL/GenBank/DDBJ databases">
        <title>Anoxygenic phototrophic Chloroflexota member uses a Type I reaction center.</title>
        <authorList>
            <person name="Tsuji J.M."/>
            <person name="Shaw N.A."/>
            <person name="Nagashima S."/>
            <person name="Venkiteswaran J."/>
            <person name="Schiff S.L."/>
            <person name="Hanada S."/>
            <person name="Tank M."/>
            <person name="Neufeld J.D."/>
        </authorList>
    </citation>
    <scope>NUCLEOTIDE SEQUENCE [LARGE SCALE GENOMIC DNA]</scope>
    <source>
        <strain evidence="2">L227-S17</strain>
    </source>
</reference>
<evidence type="ECO:0000256" key="1">
    <source>
        <dbReference type="SAM" id="MobiDB-lite"/>
    </source>
</evidence>
<reference evidence="3" key="2">
    <citation type="journal article" date="2024" name="Nature">
        <title>Anoxygenic phototroph of the Chloroflexota uses a type I reaction centre.</title>
        <authorList>
            <person name="Tsuji J.M."/>
            <person name="Shaw N.A."/>
            <person name="Nagashima S."/>
            <person name="Venkiteswaran J.J."/>
            <person name="Schiff S.L."/>
            <person name="Watanabe T."/>
            <person name="Fukui M."/>
            <person name="Hanada S."/>
            <person name="Tank M."/>
            <person name="Neufeld J.D."/>
        </authorList>
    </citation>
    <scope>NUCLEOTIDE SEQUENCE</scope>
    <source>
        <strain evidence="3">L227-S17</strain>
    </source>
</reference>
<evidence type="ECO:0000313" key="5">
    <source>
        <dbReference type="Proteomes" id="UP001431572"/>
    </source>
</evidence>
<feature type="region of interest" description="Disordered" evidence="1">
    <location>
        <begin position="132"/>
        <end position="154"/>
    </location>
</feature>
<evidence type="ECO:0000313" key="3">
    <source>
        <dbReference type="EMBL" id="WJW66288.1"/>
    </source>
</evidence>
<dbReference type="RefSeq" id="WP_341468172.1">
    <property type="nucleotide sequence ID" value="NZ_CP128399.1"/>
</dbReference>
<keyword evidence="5" id="KW-1185">Reference proteome</keyword>
<organism evidence="2 4">
    <name type="scientific">Candidatus Chlorohelix allophototropha</name>
    <dbReference type="NCBI Taxonomy" id="3003348"/>
    <lineage>
        <taxon>Bacteria</taxon>
        <taxon>Bacillati</taxon>
        <taxon>Chloroflexota</taxon>
        <taxon>Chloroflexia</taxon>
        <taxon>Candidatus Chloroheliales</taxon>
        <taxon>Candidatus Chloroheliaceae</taxon>
        <taxon>Candidatus Chlorohelix</taxon>
    </lineage>
</organism>
<proteinExistence type="predicted"/>
<dbReference type="Proteomes" id="UP001431572">
    <property type="component" value="Chromosome 1"/>
</dbReference>
<gene>
    <name evidence="2" type="ORF">HXX08_00810</name>
    <name evidence="3" type="ORF">OZ401_002081</name>
</gene>